<dbReference type="RefSeq" id="WP_245735189.1">
    <property type="nucleotide sequence ID" value="NZ_FNRA01000004.1"/>
</dbReference>
<proteinExistence type="predicted"/>
<gene>
    <name evidence="1" type="ORF">SAMN05443550_104123</name>
</gene>
<dbReference type="EMBL" id="FNRA01000004">
    <property type="protein sequence ID" value="SEA62101.1"/>
    <property type="molecule type" value="Genomic_DNA"/>
</dbReference>
<protein>
    <submittedName>
        <fullName evidence="1">Short chain dehydrogenase</fullName>
    </submittedName>
</protein>
<dbReference type="InterPro" id="IPR036291">
    <property type="entry name" value="NAD(P)-bd_dom_sf"/>
</dbReference>
<organism evidence="1 2">
    <name type="scientific">Pedobacter hartonius</name>
    <dbReference type="NCBI Taxonomy" id="425514"/>
    <lineage>
        <taxon>Bacteria</taxon>
        <taxon>Pseudomonadati</taxon>
        <taxon>Bacteroidota</taxon>
        <taxon>Sphingobacteriia</taxon>
        <taxon>Sphingobacteriales</taxon>
        <taxon>Sphingobacteriaceae</taxon>
        <taxon>Pedobacter</taxon>
    </lineage>
</organism>
<dbReference type="InterPro" id="IPR002347">
    <property type="entry name" value="SDR_fam"/>
</dbReference>
<dbReference type="AlphaFoldDB" id="A0A1H4CNX1"/>
<keyword evidence="2" id="KW-1185">Reference proteome</keyword>
<dbReference type="STRING" id="425514.SAMN05443550_104123"/>
<evidence type="ECO:0000313" key="1">
    <source>
        <dbReference type="EMBL" id="SEA62101.1"/>
    </source>
</evidence>
<sequence>MGGSETPGGGFGILTDKHWEETIQTNLLAPVRLDKGLLPYMLEKASGCIIHFASIQGSLSLYDSTLPMLLQRQA</sequence>
<name>A0A1H4CNX1_9SPHI</name>
<dbReference type="Gene3D" id="3.40.50.720">
    <property type="entry name" value="NAD(P)-binding Rossmann-like Domain"/>
    <property type="match status" value="1"/>
</dbReference>
<dbReference type="SUPFAM" id="SSF51735">
    <property type="entry name" value="NAD(P)-binding Rossmann-fold domains"/>
    <property type="match status" value="1"/>
</dbReference>
<reference evidence="1 2" key="1">
    <citation type="submission" date="2016-10" db="EMBL/GenBank/DDBJ databases">
        <authorList>
            <person name="de Groot N.N."/>
        </authorList>
    </citation>
    <scope>NUCLEOTIDE SEQUENCE [LARGE SCALE GENOMIC DNA]</scope>
    <source>
        <strain evidence="1 2">DSM 19033</strain>
    </source>
</reference>
<accession>A0A1H4CNX1</accession>
<evidence type="ECO:0000313" key="2">
    <source>
        <dbReference type="Proteomes" id="UP000198850"/>
    </source>
</evidence>
<dbReference type="Proteomes" id="UP000198850">
    <property type="component" value="Unassembled WGS sequence"/>
</dbReference>
<dbReference type="Pfam" id="PF00106">
    <property type="entry name" value="adh_short"/>
    <property type="match status" value="1"/>
</dbReference>